<organism evidence="1 2">
    <name type="scientific">Hafnia phage Pocis76</name>
    <dbReference type="NCBI Taxonomy" id="2831174"/>
    <lineage>
        <taxon>Viruses</taxon>
        <taxon>Duplodnaviria</taxon>
        <taxon>Heunggongvirae</taxon>
        <taxon>Uroviricota</taxon>
        <taxon>Caudoviricetes</taxon>
        <taxon>Drexlerviridae</taxon>
        <taxon>Tempevirinae</taxon>
        <taxon>Pocisvirus</taxon>
        <taxon>Pocisvirus pocis76</taxon>
    </lineage>
</organism>
<dbReference type="EMBL" id="MW689258">
    <property type="protein sequence ID" value="QVW27703.1"/>
    <property type="molecule type" value="Genomic_DNA"/>
</dbReference>
<dbReference type="Proteomes" id="UP000678489">
    <property type="component" value="Segment"/>
</dbReference>
<proteinExistence type="predicted"/>
<dbReference type="GO" id="GO:0050792">
    <property type="term" value="P:regulation of viral process"/>
    <property type="evidence" value="ECO:0007669"/>
    <property type="project" value="InterPro"/>
</dbReference>
<evidence type="ECO:0000313" key="1">
    <source>
        <dbReference type="EMBL" id="QVW27703.1"/>
    </source>
</evidence>
<dbReference type="InterPro" id="IPR012585">
    <property type="entry name" value="Stp"/>
</dbReference>
<keyword evidence="2" id="KW-1185">Reference proteome</keyword>
<sequence>MAIALIAKSGVKRSAIMTTSKQREVMPMSNFHNEHVMQYYRQLLKQRMENK</sequence>
<dbReference type="Pfam" id="PF08133">
    <property type="entry name" value="Nuclease_act"/>
    <property type="match status" value="1"/>
</dbReference>
<accession>A0A8E7KXZ9</accession>
<evidence type="ECO:0000313" key="2">
    <source>
        <dbReference type="Proteomes" id="UP000678489"/>
    </source>
</evidence>
<reference evidence="1" key="1">
    <citation type="submission" date="2021-03" db="EMBL/GenBank/DDBJ databases">
        <title>Complete genome sequence of Hafnia phage Pocis76.</title>
        <authorList>
            <person name="Dislers A."/>
            <person name="Zrelovs N."/>
            <person name="Kazaks A."/>
        </authorList>
    </citation>
    <scope>NUCLEOTIDE SEQUENCE</scope>
</reference>
<dbReference type="GO" id="GO:0004518">
    <property type="term" value="F:nuclease activity"/>
    <property type="evidence" value="ECO:0007669"/>
    <property type="project" value="InterPro"/>
</dbReference>
<protein>
    <submittedName>
        <fullName evidence="1">Putative anticodon nuclease activator</fullName>
    </submittedName>
</protein>
<name>A0A8E7KXZ9_9CAUD</name>